<dbReference type="GeneID" id="9704976"/>
<dbReference type="Gene3D" id="3.40.1190.10">
    <property type="entry name" value="Mur-like, catalytic domain"/>
    <property type="match status" value="1"/>
</dbReference>
<dbReference type="PATRIC" id="fig|79929.8.peg.1231"/>
<name>D9PXA8_METTM</name>
<sequence length="440" mass="48267">MTKDLKNVSKPLVVDLTHGGVTIARELKKIADHVLAWDIYGTLKGSDHEMLLEMGIDEVDGPVTGSTVIAPVHCPVKADITHHEITGLLLGPWKEARGIPVVEVTGVKGKTSAVWILRKIMENLNPLILSSLGSYAGSELLRRDISITPASMIETVKLAGPRDYGSAIFEVSLGGTGLADVGVLTNIAEDYTIRRGTSRASSAKRQIFKSRMVCCDLQAFNRYYRNFGDKTNTFSVDAGASVHATDIRYGLDSTVASVSVEDLKTIDGDRINTEFGIETFAPAEHHLSNVLAAVSAALTLNLDVRDIRRRVKGFQGIPGRTSIRKLDGSSIIEEVNPGLNVKAVEYTLKMAEDLPDPAVIIGGRYGVTCEDIDEDRLSGVLREFSDLNIMFTDELGYSIMRKTRKNSPYFKSPDDALKAALEHETVILIYRSEYRDLSRR</sequence>
<keyword evidence="2" id="KW-0436">Ligase</keyword>
<dbReference type="EMBL" id="CP001710">
    <property type="protein sequence ID" value="ADL58856.1"/>
    <property type="molecule type" value="Genomic_DNA"/>
</dbReference>
<dbReference type="InterPro" id="IPR036565">
    <property type="entry name" value="Mur-like_cat_sf"/>
</dbReference>
<dbReference type="Proteomes" id="UP000000345">
    <property type="component" value="Chromosome"/>
</dbReference>
<dbReference type="PaxDb" id="79929-MTBMA_c12680"/>
<dbReference type="PANTHER" id="PTHR23135:SF4">
    <property type="entry name" value="UDP-N-ACETYLMURAMOYL-L-ALANYL-D-GLUTAMATE--2,6-DIAMINOPIMELATE LIGASE MURE HOMOLOG, CHLOROPLASTIC"/>
    <property type="match status" value="1"/>
</dbReference>
<evidence type="ECO:0000313" key="3">
    <source>
        <dbReference type="Proteomes" id="UP000000345"/>
    </source>
</evidence>
<accession>D9PXA8</accession>
<dbReference type="RefSeq" id="WP_013296078.1">
    <property type="nucleotide sequence ID" value="NC_014408.1"/>
</dbReference>
<dbReference type="STRING" id="79929.MTBMA_c12680"/>
<dbReference type="EC" id="6.3.2.10" evidence="2"/>
<feature type="domain" description="Mur ligase central" evidence="1">
    <location>
        <begin position="104"/>
        <end position="297"/>
    </location>
</feature>
<dbReference type="PANTHER" id="PTHR23135">
    <property type="entry name" value="MUR LIGASE FAMILY MEMBER"/>
    <property type="match status" value="1"/>
</dbReference>
<dbReference type="SUPFAM" id="SSF53623">
    <property type="entry name" value="MurD-like peptide ligases, catalytic domain"/>
    <property type="match status" value="1"/>
</dbReference>
<proteinExistence type="predicted"/>
<gene>
    <name evidence="2" type="primary">murF</name>
    <name evidence="2" type="ordered locus">MTBMA_c12680</name>
</gene>
<reference key="1">
    <citation type="submission" date="2009-08" db="EMBL/GenBank/DDBJ databases">
        <title>The genome sequence of Methanothermobacter marburgensis.</title>
        <authorList>
            <person name="Kaster A."/>
            <person name="Seedorf H."/>
            <person name="Goenrich M."/>
            <person name="Wiezer A."/>
            <person name="Liesegang H."/>
            <person name="Thauer R."/>
            <person name="Gottschalk G."/>
        </authorList>
    </citation>
    <scope>NUCLEOTIDE SEQUENCE</scope>
    <source>
        <strain>Marburg</strain>
    </source>
</reference>
<dbReference type="AlphaFoldDB" id="D9PXA8"/>
<evidence type="ECO:0000313" key="2">
    <source>
        <dbReference type="EMBL" id="ADL58856.1"/>
    </source>
</evidence>
<dbReference type="GO" id="GO:0047480">
    <property type="term" value="F:UDP-N-acetylmuramoyl-tripeptide-D-alanyl-D-alanine ligase activity"/>
    <property type="evidence" value="ECO:0007669"/>
    <property type="project" value="UniProtKB-EC"/>
</dbReference>
<organism evidence="2 3">
    <name type="scientific">Methanothermobacter marburgensis (strain ATCC BAA-927 / DSM 2133 / JCM 14651 / NBRC 100331 / OCM 82 / Marburg)</name>
    <name type="common">Methanobacterium thermoautotrophicum</name>
    <dbReference type="NCBI Taxonomy" id="79929"/>
    <lineage>
        <taxon>Archaea</taxon>
        <taxon>Methanobacteriati</taxon>
        <taxon>Methanobacteriota</taxon>
        <taxon>Methanomada group</taxon>
        <taxon>Methanobacteria</taxon>
        <taxon>Methanobacteriales</taxon>
        <taxon>Methanobacteriaceae</taxon>
        <taxon>Methanothermobacter</taxon>
    </lineage>
</organism>
<dbReference type="GO" id="GO:0005524">
    <property type="term" value="F:ATP binding"/>
    <property type="evidence" value="ECO:0007669"/>
    <property type="project" value="InterPro"/>
</dbReference>
<keyword evidence="3" id="KW-1185">Reference proteome</keyword>
<reference evidence="2 3" key="2">
    <citation type="journal article" date="2010" name="J. Bacteriol.">
        <title>Complete genome sequence of Methanothermobacter marburgensis, a methanoarchaeon model organism.</title>
        <authorList>
            <person name="Liesegang H."/>
            <person name="Kaster A.K."/>
            <person name="Wiezer A."/>
            <person name="Goenrich M."/>
            <person name="Wollherr A."/>
            <person name="Seedorf H."/>
            <person name="Gottschalk G."/>
            <person name="Thauer R.K."/>
        </authorList>
    </citation>
    <scope>NUCLEOTIDE SEQUENCE [LARGE SCALE GENOMIC DNA]</scope>
    <source>
        <strain evidence="3">ATCC BAA-927 / DSM 2133 / JCM 14651 / NBRC 100331 / OCM 82 / Marburg</strain>
    </source>
</reference>
<dbReference type="GeneID" id="77400040"/>
<dbReference type="HOGENOM" id="CLU_047362_0_0_2"/>
<dbReference type="KEGG" id="mmg:MTBMA_c12680"/>
<dbReference type="InterPro" id="IPR013221">
    <property type="entry name" value="Mur_ligase_cen"/>
</dbReference>
<protein>
    <submittedName>
        <fullName evidence="2">Predicted UDP-N-acetylmuramyl pentapeptide synthase</fullName>
        <ecNumber evidence="2">6.3.2.10</ecNumber>
    </submittedName>
</protein>
<dbReference type="OrthoDB" id="52890at2157"/>
<evidence type="ECO:0000259" key="1">
    <source>
        <dbReference type="Pfam" id="PF08245"/>
    </source>
</evidence>
<dbReference type="Pfam" id="PF08245">
    <property type="entry name" value="Mur_ligase_M"/>
    <property type="match status" value="1"/>
</dbReference>
<dbReference type="NCBIfam" id="NF033197">
    <property type="entry name" value="F430_CfbE"/>
    <property type="match status" value="1"/>
</dbReference>